<name>A0A849SJE1_UNCEI</name>
<protein>
    <submittedName>
        <fullName evidence="1">Uncharacterized protein</fullName>
    </submittedName>
</protein>
<proteinExistence type="predicted"/>
<evidence type="ECO:0000313" key="1">
    <source>
        <dbReference type="EMBL" id="NOT34561.1"/>
    </source>
</evidence>
<dbReference type="EMBL" id="JABFRW010000131">
    <property type="protein sequence ID" value="NOT34561.1"/>
    <property type="molecule type" value="Genomic_DNA"/>
</dbReference>
<organism evidence="1 2">
    <name type="scientific">Eiseniibacteriota bacterium</name>
    <dbReference type="NCBI Taxonomy" id="2212470"/>
    <lineage>
        <taxon>Bacteria</taxon>
        <taxon>Candidatus Eiseniibacteriota</taxon>
    </lineage>
</organism>
<evidence type="ECO:0000313" key="2">
    <source>
        <dbReference type="Proteomes" id="UP000580839"/>
    </source>
</evidence>
<dbReference type="AlphaFoldDB" id="A0A849SJE1"/>
<gene>
    <name evidence="1" type="ORF">HOP12_10365</name>
</gene>
<sequence>MRVERGARLARVLLALGLATFTALAVTWARDRAHAWQTPHWPPNGAVPLRGEPALALAGARRAITAVAVNPACAHCLEIMQALADSAALRITDRALVALIVDTPLRPSRLELAPVRAPAVVWDSAGVWRHRWGRRRYGEVFRFDAHGLPDDSPRVSNPIEEVSKP</sequence>
<reference evidence="1 2" key="1">
    <citation type="submission" date="2020-04" db="EMBL/GenBank/DDBJ databases">
        <title>Metagenomic profiling of ammonia- and methane-oxidizing microorganisms in a Dutch drinking water treatment plant.</title>
        <authorList>
            <person name="Poghosyan L."/>
            <person name="Leucker S."/>
        </authorList>
    </citation>
    <scope>NUCLEOTIDE SEQUENCE [LARGE SCALE GENOMIC DNA]</scope>
    <source>
        <strain evidence="1">S-RSF-IL-03</strain>
    </source>
</reference>
<comment type="caution">
    <text evidence="1">The sequence shown here is derived from an EMBL/GenBank/DDBJ whole genome shotgun (WGS) entry which is preliminary data.</text>
</comment>
<accession>A0A849SJE1</accession>
<dbReference type="Proteomes" id="UP000580839">
    <property type="component" value="Unassembled WGS sequence"/>
</dbReference>